<evidence type="ECO:0000256" key="12">
    <source>
        <dbReference type="RuleBase" id="RU367099"/>
    </source>
</evidence>
<keyword evidence="7 12" id="KW-0969">Cilium</keyword>
<dbReference type="Pfam" id="PF11527">
    <property type="entry name" value="ARL2_Bind_BART"/>
    <property type="match status" value="1"/>
</dbReference>
<evidence type="ECO:0000256" key="1">
    <source>
        <dbReference type="ARBA" id="ARBA00004120"/>
    </source>
</evidence>
<evidence type="ECO:0000256" key="8">
    <source>
        <dbReference type="ARBA" id="ARBA00023128"/>
    </source>
</evidence>
<dbReference type="RefSeq" id="XP_015182740.1">
    <property type="nucleotide sequence ID" value="XM_015327254.1"/>
</dbReference>
<feature type="domain" description="BART" evidence="13">
    <location>
        <begin position="27"/>
        <end position="139"/>
    </location>
</feature>
<evidence type="ECO:0000256" key="7">
    <source>
        <dbReference type="ARBA" id="ARBA00023069"/>
    </source>
</evidence>
<accession>A0ABM1IRA4</accession>
<keyword evidence="10 12" id="KW-0539">Nucleus</keyword>
<dbReference type="RefSeq" id="XP_015182741.1">
    <property type="nucleotide sequence ID" value="XM_015327255.1"/>
</dbReference>
<comment type="subcellular location">
    <subcellularLocation>
        <location evidence="1 12">Cytoplasm</location>
        <location evidence="1 12">Cytoskeleton</location>
        <location evidence="1 12">Cilium basal body</location>
    </subcellularLocation>
    <subcellularLocation>
        <location evidence="3 12">Cytoplasm</location>
        <location evidence="3 12">Cytoskeleton</location>
        <location evidence="3 12">Microtubule organizing center</location>
        <location evidence="3 12">Centrosome</location>
    </subcellularLocation>
    <subcellularLocation>
        <location evidence="12">Cytoplasm</location>
    </subcellularLocation>
    <subcellularLocation>
        <location evidence="2 12">Nucleus</location>
    </subcellularLocation>
    <subcellularLocation>
        <location evidence="12">Mitochondrion intermembrane space</location>
    </subcellularLocation>
</comment>
<dbReference type="RefSeq" id="XP_015182739.1">
    <property type="nucleotide sequence ID" value="XM_015327253.1"/>
</dbReference>
<organism evidence="14 17">
    <name type="scientific">Polistes dominula</name>
    <name type="common">European paper wasp</name>
    <name type="synonym">Vespa dominula</name>
    <dbReference type="NCBI Taxonomy" id="743375"/>
    <lineage>
        <taxon>Eukaryota</taxon>
        <taxon>Metazoa</taxon>
        <taxon>Ecdysozoa</taxon>
        <taxon>Arthropoda</taxon>
        <taxon>Hexapoda</taxon>
        <taxon>Insecta</taxon>
        <taxon>Pterygota</taxon>
        <taxon>Neoptera</taxon>
        <taxon>Endopterygota</taxon>
        <taxon>Hymenoptera</taxon>
        <taxon>Apocrita</taxon>
        <taxon>Aculeata</taxon>
        <taxon>Vespoidea</taxon>
        <taxon>Vespidae</taxon>
        <taxon>Polistinae</taxon>
        <taxon>Polistini</taxon>
        <taxon>Polistes</taxon>
    </lineage>
</organism>
<gene>
    <name evidence="15 16 17" type="primary">LOC107069719</name>
</gene>
<comment type="similarity">
    <text evidence="4 12">Belongs to the ARL2BP family.</text>
</comment>
<protein>
    <recommendedName>
        <fullName evidence="5 12">ADP-ribosylation factor-like protein 2-binding protein</fullName>
        <shortName evidence="12">ARF-like 2-binding protein</shortName>
    </recommendedName>
</protein>
<dbReference type="InterPro" id="IPR038849">
    <property type="entry name" value="ARL2BP"/>
</dbReference>
<dbReference type="PANTHER" id="PTHR15487:SF4">
    <property type="entry name" value="ADP-RIBOSYLATION FACTOR-LIKE PROTEIN 2-BINDING PROTEIN"/>
    <property type="match status" value="1"/>
</dbReference>
<dbReference type="InterPro" id="IPR042541">
    <property type="entry name" value="BART_sf"/>
</dbReference>
<keyword evidence="14" id="KW-1185">Reference proteome</keyword>
<evidence type="ECO:0000313" key="16">
    <source>
        <dbReference type="RefSeq" id="XP_015182740.1"/>
    </source>
</evidence>
<dbReference type="Gene3D" id="1.20.1520.10">
    <property type="entry name" value="ADP-ribosylation factor-like 2-binding protein, domain"/>
    <property type="match status" value="1"/>
</dbReference>
<evidence type="ECO:0000256" key="5">
    <source>
        <dbReference type="ARBA" id="ARBA00014849"/>
    </source>
</evidence>
<evidence type="ECO:0000313" key="17">
    <source>
        <dbReference type="RefSeq" id="XP_015182741.1"/>
    </source>
</evidence>
<evidence type="ECO:0000256" key="11">
    <source>
        <dbReference type="ARBA" id="ARBA00023273"/>
    </source>
</evidence>
<keyword evidence="11 12" id="KW-0966">Cell projection</keyword>
<evidence type="ECO:0000256" key="6">
    <source>
        <dbReference type="ARBA" id="ARBA00022490"/>
    </source>
</evidence>
<evidence type="ECO:0000313" key="15">
    <source>
        <dbReference type="RefSeq" id="XP_015182739.1"/>
    </source>
</evidence>
<evidence type="ECO:0000259" key="13">
    <source>
        <dbReference type="Pfam" id="PF11527"/>
    </source>
</evidence>
<sequence length="157" mass="18477">MENEMIDDCLEISPEQYSEQTTKIELFDVIIGHIEDLLLDYGFYDLQNKFLEKYWTTFEPAEENKLIYTEIFNEYNAIIETHIVNHLKQIIPHFNMDIFLRDLRENKADLDGEVFDILSTITDFQSFKEMVLDYRAVKEGTVPDLSSGISVTSVKYQ</sequence>
<keyword evidence="6 12" id="KW-0963">Cytoplasm</keyword>
<dbReference type="GeneID" id="107069719"/>
<evidence type="ECO:0000256" key="3">
    <source>
        <dbReference type="ARBA" id="ARBA00004300"/>
    </source>
</evidence>
<evidence type="ECO:0000256" key="2">
    <source>
        <dbReference type="ARBA" id="ARBA00004123"/>
    </source>
</evidence>
<evidence type="ECO:0000256" key="10">
    <source>
        <dbReference type="ARBA" id="ARBA00023242"/>
    </source>
</evidence>
<dbReference type="InterPro" id="IPR023379">
    <property type="entry name" value="BART_dom"/>
</dbReference>
<keyword evidence="9 12" id="KW-0206">Cytoskeleton</keyword>
<evidence type="ECO:0000256" key="9">
    <source>
        <dbReference type="ARBA" id="ARBA00023212"/>
    </source>
</evidence>
<reference evidence="15 16" key="1">
    <citation type="submission" date="2025-05" db="UniProtKB">
        <authorList>
            <consortium name="RefSeq"/>
        </authorList>
    </citation>
    <scope>IDENTIFICATION</scope>
    <source>
        <tissue evidence="15 16">Whole body</tissue>
    </source>
</reference>
<dbReference type="PANTHER" id="PTHR15487">
    <property type="entry name" value="ADP-RIBOSYLATION FACTOR-LIKE PROTEIN 2-BINDING PROTEIN"/>
    <property type="match status" value="1"/>
</dbReference>
<keyword evidence="8 12" id="KW-0496">Mitochondrion</keyword>
<dbReference type="Proteomes" id="UP000694924">
    <property type="component" value="Unplaced"/>
</dbReference>
<evidence type="ECO:0000313" key="14">
    <source>
        <dbReference type="Proteomes" id="UP000694924"/>
    </source>
</evidence>
<evidence type="ECO:0000256" key="4">
    <source>
        <dbReference type="ARBA" id="ARBA00009880"/>
    </source>
</evidence>
<name>A0ABM1IRA4_POLDO</name>
<comment type="function">
    <text evidence="12">Plays a role as an effector of the ADP-ribosylation factor-like protein 2, ARL2.</text>
</comment>
<proteinExistence type="inferred from homology"/>